<evidence type="ECO:0000256" key="1">
    <source>
        <dbReference type="ARBA" id="ARBA00023002"/>
    </source>
</evidence>
<name>A0ABX2EVL4_9PSEU</name>
<accession>A0ABX2EVL4</accession>
<dbReference type="Gene3D" id="3.30.70.2530">
    <property type="match status" value="1"/>
</dbReference>
<dbReference type="InterPro" id="IPR016171">
    <property type="entry name" value="Vanillyl_alc_oxidase_C-sub2"/>
</dbReference>
<dbReference type="Gene3D" id="3.30.43.10">
    <property type="entry name" value="Uridine Diphospho-n-acetylenolpyruvylglucosamine Reductase, domain 2"/>
    <property type="match status" value="1"/>
</dbReference>
<comment type="caution">
    <text evidence="3">The sequence shown here is derived from an EMBL/GenBank/DDBJ whole genome shotgun (WGS) entry which is preliminary data.</text>
</comment>
<evidence type="ECO:0000259" key="2">
    <source>
        <dbReference type="PROSITE" id="PS51387"/>
    </source>
</evidence>
<evidence type="ECO:0000313" key="3">
    <source>
        <dbReference type="EMBL" id="NRN62821.1"/>
    </source>
</evidence>
<dbReference type="SUPFAM" id="SSF56176">
    <property type="entry name" value="FAD-binding/transporter-associated domain-like"/>
    <property type="match status" value="1"/>
</dbReference>
<dbReference type="InterPro" id="IPR016167">
    <property type="entry name" value="FAD-bd_PCMH_sub1"/>
</dbReference>
<dbReference type="Proteomes" id="UP000763557">
    <property type="component" value="Unassembled WGS sequence"/>
</dbReference>
<dbReference type="Gene3D" id="1.10.45.10">
    <property type="entry name" value="Vanillyl-alcohol Oxidase, Chain A, domain 4"/>
    <property type="match status" value="1"/>
</dbReference>
<dbReference type="PROSITE" id="PS51387">
    <property type="entry name" value="FAD_PCMH"/>
    <property type="match status" value="1"/>
</dbReference>
<dbReference type="Gene3D" id="3.30.465.10">
    <property type="match status" value="1"/>
</dbReference>
<protein>
    <submittedName>
        <fullName evidence="3">FAD/FMN-containing dehydrogenase</fullName>
    </submittedName>
</protein>
<feature type="domain" description="FAD-binding PCMH-type" evidence="2">
    <location>
        <begin position="9"/>
        <end position="173"/>
    </location>
</feature>
<dbReference type="InterPro" id="IPR006094">
    <property type="entry name" value="Oxid_FAD_bind_N"/>
</dbReference>
<dbReference type="InterPro" id="IPR016166">
    <property type="entry name" value="FAD-bd_PCMH"/>
</dbReference>
<keyword evidence="4" id="KW-1185">Reference proteome</keyword>
<dbReference type="EMBL" id="JAAATY010000001">
    <property type="protein sequence ID" value="NRN62821.1"/>
    <property type="molecule type" value="Genomic_DNA"/>
</dbReference>
<sequence>MEKNWAGNVTYRATAIHHPATLADLRSLVARTRRIRALGTRHAFNELADTGGELVSLARMPKEVEVDSSAAQVRVSAGLRYAQFAEDLDLKGFALPNLASLPHISVAGATATATHGSGSGNGSLATSVAGLEIVTADGELRTINRGEEDFDGAVVNLGALGVVTGLTLDLVPAFEIRQYVHEGLPLGDDVLAVLDGAYSVSLFTDWSSDTINQVWVKQRATDPEFVPPGTTPADGPRHPVPHMSPENCTPQLGVPGRSFERLPHFRPEFTPSAGEELQTEFMVSRQDALAALRAVHEIHDRVHPVVQISEVRAIAADELWLSPFHRRDTVSIHFTWIADAARVLPVVSLLGEKLAPFDARPHWAKIFDMTPEVLRSRYERLQDFRDLARRLDPEGKFRNEMVDGLLS</sequence>
<dbReference type="PANTHER" id="PTHR43762:SF1">
    <property type="entry name" value="D-ARABINONO-1,4-LACTONE OXIDASE"/>
    <property type="match status" value="1"/>
</dbReference>
<evidence type="ECO:0000313" key="4">
    <source>
        <dbReference type="Proteomes" id="UP000763557"/>
    </source>
</evidence>
<reference evidence="3 4" key="1">
    <citation type="submission" date="2020-01" db="EMBL/GenBank/DDBJ databases">
        <title>Kibdelosporangium persica a novel Actinomycetes from a hot desert in Iran.</title>
        <authorList>
            <person name="Safaei N."/>
            <person name="Zaburannyi N."/>
            <person name="Mueller R."/>
            <person name="Wink J."/>
        </authorList>
    </citation>
    <scope>NUCLEOTIDE SEQUENCE [LARGE SCALE GENOMIC DNA]</scope>
    <source>
        <strain evidence="3 4">4NS15</strain>
    </source>
</reference>
<dbReference type="RefSeq" id="WP_173123030.1">
    <property type="nucleotide sequence ID" value="NZ_CBCSGW010000042.1"/>
</dbReference>
<proteinExistence type="predicted"/>
<dbReference type="Gene3D" id="3.30.70.2520">
    <property type="match status" value="1"/>
</dbReference>
<dbReference type="InterPro" id="IPR010031">
    <property type="entry name" value="FAD_lactone_oxidase-like"/>
</dbReference>
<organism evidence="3 4">
    <name type="scientific">Kibdelosporangium persicum</name>
    <dbReference type="NCBI Taxonomy" id="2698649"/>
    <lineage>
        <taxon>Bacteria</taxon>
        <taxon>Bacillati</taxon>
        <taxon>Actinomycetota</taxon>
        <taxon>Actinomycetes</taxon>
        <taxon>Pseudonocardiales</taxon>
        <taxon>Pseudonocardiaceae</taxon>
        <taxon>Kibdelosporangium</taxon>
    </lineage>
</organism>
<gene>
    <name evidence="3" type="ORF">GC106_220</name>
</gene>
<dbReference type="Pfam" id="PF01565">
    <property type="entry name" value="FAD_binding_4"/>
    <property type="match status" value="1"/>
</dbReference>
<dbReference type="PANTHER" id="PTHR43762">
    <property type="entry name" value="L-GULONOLACTONE OXIDASE"/>
    <property type="match status" value="1"/>
</dbReference>
<dbReference type="PIRSF" id="PIRSF000136">
    <property type="entry name" value="LGO_GLO"/>
    <property type="match status" value="1"/>
</dbReference>
<dbReference type="InterPro" id="IPR036318">
    <property type="entry name" value="FAD-bd_PCMH-like_sf"/>
</dbReference>
<dbReference type="InterPro" id="IPR007173">
    <property type="entry name" value="ALO_C"/>
</dbReference>
<keyword evidence="1" id="KW-0560">Oxidoreductase</keyword>
<dbReference type="InterPro" id="IPR016169">
    <property type="entry name" value="FAD-bd_PCMH_sub2"/>
</dbReference>
<dbReference type="Pfam" id="PF04030">
    <property type="entry name" value="ALO"/>
    <property type="match status" value="1"/>
</dbReference>